<reference evidence="2" key="1">
    <citation type="submission" date="2020-05" db="EMBL/GenBank/DDBJ databases">
        <authorList>
            <person name="Chiriac C."/>
            <person name="Salcher M."/>
            <person name="Ghai R."/>
            <person name="Kavagutti S V."/>
        </authorList>
    </citation>
    <scope>NUCLEOTIDE SEQUENCE</scope>
</reference>
<dbReference type="InterPro" id="IPR009326">
    <property type="entry name" value="DUF984"/>
</dbReference>
<dbReference type="PANTHER" id="PTHR39203:SF1">
    <property type="entry name" value="CYTOPLASMIC PROTEIN"/>
    <property type="match status" value="1"/>
</dbReference>
<feature type="domain" description="ASCH" evidence="1">
    <location>
        <begin position="11"/>
        <end position="131"/>
    </location>
</feature>
<dbReference type="AlphaFoldDB" id="A0A6J7PIN3"/>
<dbReference type="SUPFAM" id="SSF88697">
    <property type="entry name" value="PUA domain-like"/>
    <property type="match status" value="1"/>
</dbReference>
<name>A0A6J7PIN3_9ZZZZ</name>
<dbReference type="SMART" id="SM01022">
    <property type="entry name" value="ASCH"/>
    <property type="match status" value="1"/>
</dbReference>
<accession>A0A6J7PIN3</accession>
<dbReference type="Gene3D" id="3.10.400.10">
    <property type="entry name" value="Sulfate adenylyltransferase"/>
    <property type="match status" value="1"/>
</dbReference>
<evidence type="ECO:0000259" key="1">
    <source>
        <dbReference type="SMART" id="SM01022"/>
    </source>
</evidence>
<dbReference type="InterPro" id="IPR015947">
    <property type="entry name" value="PUA-like_sf"/>
</dbReference>
<evidence type="ECO:0000313" key="2">
    <source>
        <dbReference type="EMBL" id="CAB5003229.1"/>
    </source>
</evidence>
<organism evidence="2">
    <name type="scientific">freshwater metagenome</name>
    <dbReference type="NCBI Taxonomy" id="449393"/>
    <lineage>
        <taxon>unclassified sequences</taxon>
        <taxon>metagenomes</taxon>
        <taxon>ecological metagenomes</taxon>
    </lineage>
</organism>
<gene>
    <name evidence="2" type="ORF">UFOPK4057_00434</name>
</gene>
<dbReference type="EMBL" id="CAFBPC010000075">
    <property type="protein sequence ID" value="CAB5003229.1"/>
    <property type="molecule type" value="Genomic_DNA"/>
</dbReference>
<dbReference type="PANTHER" id="PTHR39203">
    <property type="entry name" value="CYTOPLASMIC PROTEIN-RELATED"/>
    <property type="match status" value="1"/>
</dbReference>
<proteinExistence type="predicted"/>
<protein>
    <submittedName>
        <fullName evidence="2">Unannotated protein</fullName>
    </submittedName>
</protein>
<sequence length="136" mass="14927">MFQRINGMRTIEFGTPGPSREKLVNLILHGHKRATAGLLIGDYESEGEPIEHVGELLAIVDNDGTHVGTIHVTRCEVLRFADVPDELALAEAEGDLNAADFRASHLAYWTRVGETVTDDTLIVTVYFDLLPEAMPA</sequence>
<dbReference type="Pfam" id="PF04266">
    <property type="entry name" value="ASCH"/>
    <property type="match status" value="1"/>
</dbReference>
<dbReference type="InterPro" id="IPR007374">
    <property type="entry name" value="ASCH_domain"/>
</dbReference>